<gene>
    <name evidence="1" type="ORF">DAPPUDRAFT_321136</name>
</gene>
<dbReference type="InParanoid" id="E9GS21"/>
<evidence type="ECO:0000313" key="2">
    <source>
        <dbReference type="Proteomes" id="UP000000305"/>
    </source>
</evidence>
<dbReference type="PhylomeDB" id="E9GS21"/>
<dbReference type="Proteomes" id="UP000000305">
    <property type="component" value="Unassembled WGS sequence"/>
</dbReference>
<keyword evidence="2" id="KW-1185">Reference proteome</keyword>
<proteinExistence type="predicted"/>
<dbReference type="KEGG" id="dpx:DAPPUDRAFT_321136"/>
<dbReference type="EMBL" id="GL732561">
    <property type="protein sequence ID" value="EFX77628.1"/>
    <property type="molecule type" value="Genomic_DNA"/>
</dbReference>
<name>E9GS21_DAPPU</name>
<sequence length="58" mass="6811">MDENDNTKFLKSGTQMEQLSYNSTATSRLRCNHMLHTKAQSVFVTPFTIWLQQDNHQH</sequence>
<protein>
    <submittedName>
        <fullName evidence="1">Uncharacterized protein</fullName>
    </submittedName>
</protein>
<evidence type="ECO:0000313" key="1">
    <source>
        <dbReference type="EMBL" id="EFX77628.1"/>
    </source>
</evidence>
<reference evidence="1 2" key="1">
    <citation type="journal article" date="2011" name="Science">
        <title>The ecoresponsive genome of Daphnia pulex.</title>
        <authorList>
            <person name="Colbourne J.K."/>
            <person name="Pfrender M.E."/>
            <person name="Gilbert D."/>
            <person name="Thomas W.K."/>
            <person name="Tucker A."/>
            <person name="Oakley T.H."/>
            <person name="Tokishita S."/>
            <person name="Aerts A."/>
            <person name="Arnold G.J."/>
            <person name="Basu M.K."/>
            <person name="Bauer D.J."/>
            <person name="Caceres C.E."/>
            <person name="Carmel L."/>
            <person name="Casola C."/>
            <person name="Choi J.H."/>
            <person name="Detter J.C."/>
            <person name="Dong Q."/>
            <person name="Dusheyko S."/>
            <person name="Eads B.D."/>
            <person name="Frohlich T."/>
            <person name="Geiler-Samerotte K.A."/>
            <person name="Gerlach D."/>
            <person name="Hatcher P."/>
            <person name="Jogdeo S."/>
            <person name="Krijgsveld J."/>
            <person name="Kriventseva E.V."/>
            <person name="Kultz D."/>
            <person name="Laforsch C."/>
            <person name="Lindquist E."/>
            <person name="Lopez J."/>
            <person name="Manak J.R."/>
            <person name="Muller J."/>
            <person name="Pangilinan J."/>
            <person name="Patwardhan R.P."/>
            <person name="Pitluck S."/>
            <person name="Pritham E.J."/>
            <person name="Rechtsteiner A."/>
            <person name="Rho M."/>
            <person name="Rogozin I.B."/>
            <person name="Sakarya O."/>
            <person name="Salamov A."/>
            <person name="Schaack S."/>
            <person name="Shapiro H."/>
            <person name="Shiga Y."/>
            <person name="Skalitzky C."/>
            <person name="Smith Z."/>
            <person name="Souvorov A."/>
            <person name="Sung W."/>
            <person name="Tang Z."/>
            <person name="Tsuchiya D."/>
            <person name="Tu H."/>
            <person name="Vos H."/>
            <person name="Wang M."/>
            <person name="Wolf Y.I."/>
            <person name="Yamagata H."/>
            <person name="Yamada T."/>
            <person name="Ye Y."/>
            <person name="Shaw J.R."/>
            <person name="Andrews J."/>
            <person name="Crease T.J."/>
            <person name="Tang H."/>
            <person name="Lucas S.M."/>
            <person name="Robertson H.M."/>
            <person name="Bork P."/>
            <person name="Koonin E.V."/>
            <person name="Zdobnov E.M."/>
            <person name="Grigoriev I.V."/>
            <person name="Lynch M."/>
            <person name="Boore J.L."/>
        </authorList>
    </citation>
    <scope>NUCLEOTIDE SEQUENCE [LARGE SCALE GENOMIC DNA]</scope>
</reference>
<organism evidence="1 2">
    <name type="scientific">Daphnia pulex</name>
    <name type="common">Water flea</name>
    <dbReference type="NCBI Taxonomy" id="6669"/>
    <lineage>
        <taxon>Eukaryota</taxon>
        <taxon>Metazoa</taxon>
        <taxon>Ecdysozoa</taxon>
        <taxon>Arthropoda</taxon>
        <taxon>Crustacea</taxon>
        <taxon>Branchiopoda</taxon>
        <taxon>Diplostraca</taxon>
        <taxon>Cladocera</taxon>
        <taxon>Anomopoda</taxon>
        <taxon>Daphniidae</taxon>
        <taxon>Daphnia</taxon>
    </lineage>
</organism>
<accession>E9GS21</accession>
<dbReference type="HOGENOM" id="CLU_2981175_0_0_1"/>
<dbReference type="AlphaFoldDB" id="E9GS21"/>